<dbReference type="AlphaFoldDB" id="A0A3P8ISD7"/>
<protein>
    <submittedName>
        <fullName evidence="1">Uncharacterized protein</fullName>
    </submittedName>
</protein>
<dbReference type="Proteomes" id="UP000274346">
    <property type="component" value="Chromosome"/>
</dbReference>
<evidence type="ECO:0000313" key="1">
    <source>
        <dbReference type="EMBL" id="VDR25089.1"/>
    </source>
</evidence>
<organism evidence="1 2">
    <name type="scientific">Raoultella terrigena</name>
    <name type="common">Klebsiella terrigena</name>
    <dbReference type="NCBI Taxonomy" id="577"/>
    <lineage>
        <taxon>Bacteria</taxon>
        <taxon>Pseudomonadati</taxon>
        <taxon>Pseudomonadota</taxon>
        <taxon>Gammaproteobacteria</taxon>
        <taxon>Enterobacterales</taxon>
        <taxon>Enterobacteriaceae</taxon>
        <taxon>Klebsiella/Raoultella group</taxon>
        <taxon>Raoultella</taxon>
    </lineage>
</organism>
<dbReference type="EMBL" id="LR131271">
    <property type="protein sequence ID" value="VDR25089.1"/>
    <property type="molecule type" value="Genomic_DNA"/>
</dbReference>
<gene>
    <name evidence="1" type="ORF">NCTC13098_01395</name>
</gene>
<dbReference type="AntiFam" id="ANF00127">
    <property type="entry name" value="Shadow ORF (opposite eno)"/>
</dbReference>
<name>A0A3P8ISD7_RAOTE</name>
<evidence type="ECO:0000313" key="2">
    <source>
        <dbReference type="Proteomes" id="UP000274346"/>
    </source>
</evidence>
<proteinExistence type="predicted"/>
<accession>A0A3P8ISD7</accession>
<sequence length="331" mass="37349">MRDNGSVASVFRHFDRSQSFGQRTDLVEFDQDGVNDAFVDTFFQDLGVGYEQIVTNQLDFVAQNFSLVCKAVPVRFVQTVFDGDDRVLFGQVFQEVSELFRGERFVAFAGQNVFTVFVEFRSRAVHRQGDVGAQLVASSFNRFSDNCQSFSVGAQVRRVAAFVTHCSVHAFSFQNFSQVMEHFRTHTYGFFQGFSANRLNHKFLDVDVVVRVLAAVDDVHHRNRHGVFARSTVQLSDVFEQRLTFSSCCCLGVRQGHGQDCVRTEVRFVFSTVQIDHDLVDAGLVFGVFAKDCLSDRAVNRANSFQYAFAHETGFVAIAQFQRFAGTSRST</sequence>
<reference evidence="1 2" key="1">
    <citation type="submission" date="2018-12" db="EMBL/GenBank/DDBJ databases">
        <authorList>
            <consortium name="Pathogen Informatics"/>
        </authorList>
    </citation>
    <scope>NUCLEOTIDE SEQUENCE [LARGE SCALE GENOMIC DNA]</scope>
    <source>
        <strain evidence="1 2">NCTC13098</strain>
    </source>
</reference>
<dbReference type="KEGG" id="rtg:NCTC13098_01395"/>